<dbReference type="EMBL" id="BAABAB010000050">
    <property type="protein sequence ID" value="GAA3640470.1"/>
    <property type="molecule type" value="Genomic_DNA"/>
</dbReference>
<dbReference type="InterPro" id="IPR003416">
    <property type="entry name" value="MgtC/SapB/SrpB/YhiD_fam"/>
</dbReference>
<evidence type="ECO:0000256" key="6">
    <source>
        <dbReference type="ARBA" id="ARBA00023136"/>
    </source>
</evidence>
<dbReference type="PRINTS" id="PR01837">
    <property type="entry name" value="MGTCSAPBPROT"/>
</dbReference>
<keyword evidence="5 7" id="KW-1133">Transmembrane helix</keyword>
<gene>
    <name evidence="9" type="ORF">GCM10022236_48870</name>
</gene>
<accession>A0ABP7AUK6</accession>
<organism evidence="9 10">
    <name type="scientific">Microlunatus ginsengisoli</name>
    <dbReference type="NCBI Taxonomy" id="363863"/>
    <lineage>
        <taxon>Bacteria</taxon>
        <taxon>Bacillati</taxon>
        <taxon>Actinomycetota</taxon>
        <taxon>Actinomycetes</taxon>
        <taxon>Propionibacteriales</taxon>
        <taxon>Propionibacteriaceae</taxon>
        <taxon>Microlunatus</taxon>
    </lineage>
</organism>
<evidence type="ECO:0000256" key="2">
    <source>
        <dbReference type="ARBA" id="ARBA00009298"/>
    </source>
</evidence>
<feature type="transmembrane region" description="Helical" evidence="7">
    <location>
        <begin position="126"/>
        <end position="143"/>
    </location>
</feature>
<evidence type="ECO:0000256" key="1">
    <source>
        <dbReference type="ARBA" id="ARBA00004651"/>
    </source>
</evidence>
<sequence length="246" mass="26040">MFHWGDAYGQGWLQLAELGLALLLSAAIGTERQLRRKPAGIRTHTVVGLGAALFLLVSKYGFDDVLEPGRVVVDPSRVAAQIVSGLGFLGAGLIFVRRDAVRGLTTAATIWLVAAIATAAAAGMPLVAIACTAAYFVVLYVITPAGRYLARGRHDDVDLICSYVDGRGILRDVVAVCTTQGWSLTHLDTIRVDPRIPIAEPENGAEDRRIVQVELGLSGRGATAGLVIALSELSGVVGIREADRDD</sequence>
<keyword evidence="4 7" id="KW-0812">Transmembrane</keyword>
<dbReference type="PANTHER" id="PTHR33778:SF1">
    <property type="entry name" value="MAGNESIUM TRANSPORTER YHID-RELATED"/>
    <property type="match status" value="1"/>
</dbReference>
<feature type="transmembrane region" description="Helical" evidence="7">
    <location>
        <begin position="103"/>
        <end position="120"/>
    </location>
</feature>
<reference evidence="10" key="1">
    <citation type="journal article" date="2019" name="Int. J. Syst. Evol. Microbiol.">
        <title>The Global Catalogue of Microorganisms (GCM) 10K type strain sequencing project: providing services to taxonomists for standard genome sequencing and annotation.</title>
        <authorList>
            <consortium name="The Broad Institute Genomics Platform"/>
            <consortium name="The Broad Institute Genome Sequencing Center for Infectious Disease"/>
            <person name="Wu L."/>
            <person name="Ma J."/>
        </authorList>
    </citation>
    <scope>NUCLEOTIDE SEQUENCE [LARGE SCALE GENOMIC DNA]</scope>
    <source>
        <strain evidence="10">JCM 16929</strain>
    </source>
</reference>
<name>A0ABP7AUK6_9ACTN</name>
<protein>
    <submittedName>
        <fullName evidence="9">MgtC/SapB family protein</fullName>
    </submittedName>
</protein>
<evidence type="ECO:0000313" key="10">
    <source>
        <dbReference type="Proteomes" id="UP001501490"/>
    </source>
</evidence>
<feature type="transmembrane region" description="Helical" evidence="7">
    <location>
        <begin position="41"/>
        <end position="58"/>
    </location>
</feature>
<dbReference type="PANTHER" id="PTHR33778">
    <property type="entry name" value="PROTEIN MGTC"/>
    <property type="match status" value="1"/>
</dbReference>
<feature type="domain" description="MgtC/SapB/SrpB/YhiD N-terminal" evidence="8">
    <location>
        <begin position="18"/>
        <end position="145"/>
    </location>
</feature>
<dbReference type="Pfam" id="PF02308">
    <property type="entry name" value="MgtC"/>
    <property type="match status" value="1"/>
</dbReference>
<comment type="subcellular location">
    <subcellularLocation>
        <location evidence="1">Cell membrane</location>
        <topology evidence="1">Multi-pass membrane protein</topology>
    </subcellularLocation>
</comment>
<keyword evidence="6 7" id="KW-0472">Membrane</keyword>
<evidence type="ECO:0000256" key="4">
    <source>
        <dbReference type="ARBA" id="ARBA00022692"/>
    </source>
</evidence>
<feature type="transmembrane region" description="Helical" evidence="7">
    <location>
        <begin position="78"/>
        <end position="96"/>
    </location>
</feature>
<keyword evidence="3" id="KW-1003">Cell membrane</keyword>
<feature type="transmembrane region" description="Helical" evidence="7">
    <location>
        <begin position="12"/>
        <end position="29"/>
    </location>
</feature>
<proteinExistence type="inferred from homology"/>
<dbReference type="RefSeq" id="WP_344809567.1">
    <property type="nucleotide sequence ID" value="NZ_BAABAB010000050.1"/>
</dbReference>
<evidence type="ECO:0000259" key="8">
    <source>
        <dbReference type="Pfam" id="PF02308"/>
    </source>
</evidence>
<evidence type="ECO:0000256" key="5">
    <source>
        <dbReference type="ARBA" id="ARBA00022989"/>
    </source>
</evidence>
<comment type="caution">
    <text evidence="9">The sequence shown here is derived from an EMBL/GenBank/DDBJ whole genome shotgun (WGS) entry which is preliminary data.</text>
</comment>
<keyword evidence="10" id="KW-1185">Reference proteome</keyword>
<evidence type="ECO:0000313" key="9">
    <source>
        <dbReference type="EMBL" id="GAA3640470.1"/>
    </source>
</evidence>
<dbReference type="Proteomes" id="UP001501490">
    <property type="component" value="Unassembled WGS sequence"/>
</dbReference>
<dbReference type="InterPro" id="IPR049177">
    <property type="entry name" value="MgtC_SapB_SrpB_YhiD_N"/>
</dbReference>
<evidence type="ECO:0000256" key="7">
    <source>
        <dbReference type="SAM" id="Phobius"/>
    </source>
</evidence>
<comment type="similarity">
    <text evidence="2">Belongs to the MgtC/SapB family.</text>
</comment>
<evidence type="ECO:0000256" key="3">
    <source>
        <dbReference type="ARBA" id="ARBA00022475"/>
    </source>
</evidence>